<accession>A0A226ECL5</accession>
<evidence type="ECO:0000313" key="1">
    <source>
        <dbReference type="EMBL" id="OXA54787.1"/>
    </source>
</evidence>
<protein>
    <submittedName>
        <fullName evidence="1">Intermediate filament protein ifa-1</fullName>
    </submittedName>
</protein>
<evidence type="ECO:0000313" key="2">
    <source>
        <dbReference type="Proteomes" id="UP000198287"/>
    </source>
</evidence>
<gene>
    <name evidence="1" type="ORF">Fcan01_11296</name>
</gene>
<dbReference type="Proteomes" id="UP000198287">
    <property type="component" value="Unassembled WGS sequence"/>
</dbReference>
<organism evidence="1 2">
    <name type="scientific">Folsomia candida</name>
    <name type="common">Springtail</name>
    <dbReference type="NCBI Taxonomy" id="158441"/>
    <lineage>
        <taxon>Eukaryota</taxon>
        <taxon>Metazoa</taxon>
        <taxon>Ecdysozoa</taxon>
        <taxon>Arthropoda</taxon>
        <taxon>Hexapoda</taxon>
        <taxon>Collembola</taxon>
        <taxon>Entomobryomorpha</taxon>
        <taxon>Isotomoidea</taxon>
        <taxon>Isotomidae</taxon>
        <taxon>Proisotominae</taxon>
        <taxon>Folsomia</taxon>
    </lineage>
</organism>
<name>A0A226ECL5_FOLCA</name>
<sequence length="459" mass="51131">MLRGVISFYANAVVTGIFSWMAMQESGVNILIGTNPTSASGPIIWTICRQEFPDNSTYCDNFDEKMNHAVLKISAGLRTMKLGMIRSLQAFDPHGHIQKQIDEVNHILADMEGQIASLHPASNLDELRAVISLVQKKLAQLYTTLDNVAKNATDELQPEIDGLIASVSTVCVSLFSLKLTIADIESRLKEVQIVDIVAKIISGPVPRYENDVFKKGNAPTVISTIVTLSYCEILKDVNHIFNLLDFLSLLENDIKLWGYQELYHAVLANGQLYNTAQPFIVANKIVGLAKNSNFIIAKAAMSFLSEIVHPIITPVVMQETALQFSYQVNVTEINHENGTVATLQDVTFIRKTSIRILNYGHIDDHLSIRFGCVIFVNDYTNMKVAYTLRHGNVLITRIVNEAGVDWDNQGDVLMWIEATCSFCSDCLKSMPTNGNTDMWQIFANKIACASYRVRVFGND</sequence>
<dbReference type="AlphaFoldDB" id="A0A226ECL5"/>
<dbReference type="OrthoDB" id="4159526at2759"/>
<proteinExistence type="predicted"/>
<dbReference type="EMBL" id="LNIX01000005">
    <property type="protein sequence ID" value="OXA54787.1"/>
    <property type="molecule type" value="Genomic_DNA"/>
</dbReference>
<reference evidence="1 2" key="1">
    <citation type="submission" date="2015-12" db="EMBL/GenBank/DDBJ databases">
        <title>The genome of Folsomia candida.</title>
        <authorList>
            <person name="Faddeeva A."/>
            <person name="Derks M.F."/>
            <person name="Anvar Y."/>
            <person name="Smit S."/>
            <person name="Van Straalen N."/>
            <person name="Roelofs D."/>
        </authorList>
    </citation>
    <scope>NUCLEOTIDE SEQUENCE [LARGE SCALE GENOMIC DNA]</scope>
    <source>
        <strain evidence="1 2">VU population</strain>
        <tissue evidence="1">Whole body</tissue>
    </source>
</reference>
<keyword evidence="2" id="KW-1185">Reference proteome</keyword>
<comment type="caution">
    <text evidence="1">The sequence shown here is derived from an EMBL/GenBank/DDBJ whole genome shotgun (WGS) entry which is preliminary data.</text>
</comment>